<reference evidence="1 2" key="1">
    <citation type="submission" date="2016-10" db="EMBL/GenBank/DDBJ databases">
        <authorList>
            <person name="de Groot N.N."/>
        </authorList>
    </citation>
    <scope>NUCLEOTIDE SEQUENCE [LARGE SCALE GENOMIC DNA]</scope>
    <source>
        <strain evidence="1 2">DSM 15283</strain>
    </source>
</reference>
<gene>
    <name evidence="1" type="ORF">SAMN04488042_10424</name>
</gene>
<dbReference type="SUPFAM" id="SSF51197">
    <property type="entry name" value="Clavaminate synthase-like"/>
    <property type="match status" value="1"/>
</dbReference>
<dbReference type="STRING" id="254406.SAMN04488042_10424"/>
<name>A0A1I4N756_9RHOB</name>
<dbReference type="Gene3D" id="2.60.120.620">
    <property type="entry name" value="q2cbj1_9rhob like domain"/>
    <property type="match status" value="1"/>
</dbReference>
<organism evidence="1 2">
    <name type="scientific">Shimia aestuarii</name>
    <dbReference type="NCBI Taxonomy" id="254406"/>
    <lineage>
        <taxon>Bacteria</taxon>
        <taxon>Pseudomonadati</taxon>
        <taxon>Pseudomonadota</taxon>
        <taxon>Alphaproteobacteria</taxon>
        <taxon>Rhodobacterales</taxon>
        <taxon>Roseobacteraceae</taxon>
    </lineage>
</organism>
<dbReference type="GO" id="GO:0016706">
    <property type="term" value="F:2-oxoglutarate-dependent dioxygenase activity"/>
    <property type="evidence" value="ECO:0007669"/>
    <property type="project" value="UniProtKB-ARBA"/>
</dbReference>
<evidence type="ECO:0000313" key="2">
    <source>
        <dbReference type="Proteomes" id="UP000199144"/>
    </source>
</evidence>
<protein>
    <recommendedName>
        <fullName evidence="3">Phytanoyl-CoA dioxygenase (PhyH)</fullName>
    </recommendedName>
</protein>
<sequence>MRDPALSHWWVCEKTWFVGVDALPNDGRGALLGGVPLGGAPQSAIEALYGALPRLHKAQLSVVRPGYPKPREGESAAAFRYRENRDAAHVDGIKALGPDRRRRVDERHAWILGLPLTENTPEEAPLVVWEGSHEIMRAALQAALLPYPETDWQKVDITDVYQTTRRRIFESCPRVPVCAKPGEAYLLHRLCLHGVAPWSAESAPENALRMVAYFRPNVAVSVTEWLAQP</sequence>
<dbReference type="Proteomes" id="UP000199144">
    <property type="component" value="Unassembled WGS sequence"/>
</dbReference>
<dbReference type="InterPro" id="IPR008775">
    <property type="entry name" value="Phytyl_CoA_dOase-like"/>
</dbReference>
<keyword evidence="2" id="KW-1185">Reference proteome</keyword>
<proteinExistence type="predicted"/>
<evidence type="ECO:0008006" key="3">
    <source>
        <dbReference type="Google" id="ProtNLM"/>
    </source>
</evidence>
<dbReference type="AlphaFoldDB" id="A0A1I4N756"/>
<evidence type="ECO:0000313" key="1">
    <source>
        <dbReference type="EMBL" id="SFM11394.1"/>
    </source>
</evidence>
<dbReference type="Pfam" id="PF05721">
    <property type="entry name" value="PhyH"/>
    <property type="match status" value="1"/>
</dbReference>
<accession>A0A1I4N756</accession>
<dbReference type="EMBL" id="FOTQ01000004">
    <property type="protein sequence ID" value="SFM11394.1"/>
    <property type="molecule type" value="Genomic_DNA"/>
</dbReference>